<dbReference type="PANTHER" id="PTHR12526">
    <property type="entry name" value="GLYCOSYLTRANSFERASE"/>
    <property type="match status" value="1"/>
</dbReference>
<dbReference type="EMBL" id="RFFG01000006">
    <property type="protein sequence ID" value="RMI46978.1"/>
    <property type="molecule type" value="Genomic_DNA"/>
</dbReference>
<feature type="domain" description="Glycosyl transferase family 1" evidence="2">
    <location>
        <begin position="202"/>
        <end position="357"/>
    </location>
</feature>
<keyword evidence="4" id="KW-1185">Reference proteome</keyword>
<dbReference type="PANTHER" id="PTHR12526:SF627">
    <property type="entry name" value="D-RHAMNOSYLTRANSFERASE WBPZ"/>
    <property type="match status" value="1"/>
</dbReference>
<comment type="caution">
    <text evidence="3">The sequence shown here is derived from an EMBL/GenBank/DDBJ whole genome shotgun (WGS) entry which is preliminary data.</text>
</comment>
<evidence type="ECO:0000259" key="2">
    <source>
        <dbReference type="Pfam" id="PF00534"/>
    </source>
</evidence>
<dbReference type="Gene3D" id="3.40.50.2000">
    <property type="entry name" value="Glycogen Phosphorylase B"/>
    <property type="match status" value="2"/>
</dbReference>
<dbReference type="CDD" id="cd03820">
    <property type="entry name" value="GT4_AmsD-like"/>
    <property type="match status" value="1"/>
</dbReference>
<sequence length="382" mass="42710">MKLTYVLFNAFGIGGTVRTVINQANGMVARGHDVEIISLMRYWEAPPFPVDERVRITPMVDSTSGAHVDWDGFDGEEDTSWHQSFPAGVSAEEEHRRRLNALIRHLPTIEDRIVVTTKPSIDLFVERYTDPSLVRIVQEHTNFDYHNAEWRKAYHGVLTQMDALVTLTESDRVAYSAEFPNLRVERIPNALHSLDVPHSDLSRPQVVSAGRLDGNKGFDKLIRAFGKVVETHPDWTLRIHGDGPEEERLRRLVRTEHLYNHVFLMGATTSLDEELAKGSVFAMSSKTEGFGMVLLEAMNCAVPVVSFACPVGPRELVSDGVDGFLVPEGDVEALAAGIVRLIEDESLRRDFSEAALKKASDYGPDPIADSWERLFRSVSGTE</sequence>
<evidence type="ECO:0000313" key="3">
    <source>
        <dbReference type="EMBL" id="RMI46978.1"/>
    </source>
</evidence>
<accession>A0A3M2MI45</accession>
<organism evidence="3 4">
    <name type="scientific">Actinomadura harenae</name>
    <dbReference type="NCBI Taxonomy" id="2483351"/>
    <lineage>
        <taxon>Bacteria</taxon>
        <taxon>Bacillati</taxon>
        <taxon>Actinomycetota</taxon>
        <taxon>Actinomycetes</taxon>
        <taxon>Streptosporangiales</taxon>
        <taxon>Thermomonosporaceae</taxon>
        <taxon>Actinomadura</taxon>
    </lineage>
</organism>
<dbReference type="Pfam" id="PF00534">
    <property type="entry name" value="Glycos_transf_1"/>
    <property type="match status" value="1"/>
</dbReference>
<dbReference type="GO" id="GO:0016757">
    <property type="term" value="F:glycosyltransferase activity"/>
    <property type="evidence" value="ECO:0007669"/>
    <property type="project" value="InterPro"/>
</dbReference>
<keyword evidence="1 3" id="KW-0808">Transferase</keyword>
<reference evidence="3 4" key="1">
    <citation type="submission" date="2018-10" db="EMBL/GenBank/DDBJ databases">
        <title>Isolation from soil.</title>
        <authorList>
            <person name="Hu J."/>
        </authorList>
    </citation>
    <scope>NUCLEOTIDE SEQUENCE [LARGE SCALE GENOMIC DNA]</scope>
    <source>
        <strain evidence="3 4">NEAU-Ht49</strain>
    </source>
</reference>
<protein>
    <submittedName>
        <fullName evidence="3">Glycosyltransferase family 4 protein</fullName>
    </submittedName>
</protein>
<dbReference type="OrthoDB" id="570545at2"/>
<proteinExistence type="predicted"/>
<dbReference type="SUPFAM" id="SSF53756">
    <property type="entry name" value="UDP-Glycosyltransferase/glycogen phosphorylase"/>
    <property type="match status" value="1"/>
</dbReference>
<dbReference type="RefSeq" id="WP_122193105.1">
    <property type="nucleotide sequence ID" value="NZ_JBHSKC010000001.1"/>
</dbReference>
<evidence type="ECO:0000256" key="1">
    <source>
        <dbReference type="ARBA" id="ARBA00022679"/>
    </source>
</evidence>
<dbReference type="Proteomes" id="UP000282674">
    <property type="component" value="Unassembled WGS sequence"/>
</dbReference>
<evidence type="ECO:0000313" key="4">
    <source>
        <dbReference type="Proteomes" id="UP000282674"/>
    </source>
</evidence>
<name>A0A3M2MI45_9ACTN</name>
<dbReference type="InterPro" id="IPR001296">
    <property type="entry name" value="Glyco_trans_1"/>
</dbReference>
<dbReference type="AlphaFoldDB" id="A0A3M2MI45"/>
<gene>
    <name evidence="3" type="ORF">EBO15_04975</name>
</gene>